<comment type="caution">
    <text evidence="14">The sequence shown here is derived from an EMBL/GenBank/DDBJ whole genome shotgun (WGS) entry which is preliminary data.</text>
</comment>
<feature type="coiled-coil region" evidence="11">
    <location>
        <begin position="839"/>
        <end position="911"/>
    </location>
</feature>
<dbReference type="PANTHER" id="PTHR18937:SF12">
    <property type="entry name" value="STRUCTURAL MAINTENANCE OF CHROMOSOMES PROTEIN"/>
    <property type="match status" value="1"/>
</dbReference>
<feature type="coiled-coil region" evidence="11">
    <location>
        <begin position="1126"/>
        <end position="1157"/>
    </location>
</feature>
<keyword evidence="8 10" id="KW-0539">Nucleus</keyword>
<feature type="region of interest" description="Disordered" evidence="12">
    <location>
        <begin position="1328"/>
        <end position="1357"/>
    </location>
</feature>
<dbReference type="InterPro" id="IPR028468">
    <property type="entry name" value="Smc1_ABC"/>
</dbReference>
<keyword evidence="5" id="KW-0132">Cell division</keyword>
<reference evidence="14 15" key="1">
    <citation type="submission" date="2023-11" db="EMBL/GenBank/DDBJ databases">
        <title>Dfirmibasis_genome.</title>
        <authorList>
            <person name="Edelbroek B."/>
            <person name="Kjellin J."/>
            <person name="Jerlstrom-Hultqvist J."/>
            <person name="Soderbom F."/>
        </authorList>
    </citation>
    <scope>NUCLEOTIDE SEQUENCE [LARGE SCALE GENOMIC DNA]</scope>
    <source>
        <strain evidence="14 15">TNS-C-14</strain>
    </source>
</reference>
<dbReference type="GO" id="GO:0007062">
    <property type="term" value="P:sister chromatid cohesion"/>
    <property type="evidence" value="ECO:0007669"/>
    <property type="project" value="InterPro"/>
</dbReference>
<evidence type="ECO:0000256" key="6">
    <source>
        <dbReference type="ARBA" id="ARBA00022776"/>
    </source>
</evidence>
<evidence type="ECO:0000256" key="7">
    <source>
        <dbReference type="ARBA" id="ARBA00023054"/>
    </source>
</evidence>
<dbReference type="SUPFAM" id="SSF52540">
    <property type="entry name" value="P-loop containing nucleoside triphosphate hydrolases"/>
    <property type="match status" value="1"/>
</dbReference>
<organism evidence="14 15">
    <name type="scientific">Dictyostelium firmibasis</name>
    <dbReference type="NCBI Taxonomy" id="79012"/>
    <lineage>
        <taxon>Eukaryota</taxon>
        <taxon>Amoebozoa</taxon>
        <taxon>Evosea</taxon>
        <taxon>Eumycetozoa</taxon>
        <taxon>Dictyostelia</taxon>
        <taxon>Dictyosteliales</taxon>
        <taxon>Dictyosteliaceae</taxon>
        <taxon>Dictyostelium</taxon>
    </lineage>
</organism>
<evidence type="ECO:0000256" key="8">
    <source>
        <dbReference type="ARBA" id="ARBA00023242"/>
    </source>
</evidence>
<dbReference type="InterPro" id="IPR003395">
    <property type="entry name" value="RecF/RecN/SMC_N"/>
</dbReference>
<feature type="coiled-coil region" evidence="11">
    <location>
        <begin position="718"/>
        <end position="777"/>
    </location>
</feature>
<dbReference type="EMBL" id="JAVFKY010000001">
    <property type="protein sequence ID" value="KAK5583557.1"/>
    <property type="molecule type" value="Genomic_DNA"/>
</dbReference>
<protein>
    <recommendedName>
        <fullName evidence="10">Structural maintenance of chromosomes protein</fullName>
    </recommendedName>
</protein>
<feature type="domain" description="SMC hinge" evidence="13">
    <location>
        <begin position="513"/>
        <end position="630"/>
    </location>
</feature>
<evidence type="ECO:0000256" key="5">
    <source>
        <dbReference type="ARBA" id="ARBA00022618"/>
    </source>
</evidence>
<proteinExistence type="inferred from homology"/>
<evidence type="ECO:0000256" key="1">
    <source>
        <dbReference type="ARBA" id="ARBA00004123"/>
    </source>
</evidence>
<feature type="region of interest" description="Disordered" evidence="12">
    <location>
        <begin position="951"/>
        <end position="1050"/>
    </location>
</feature>
<dbReference type="PANTHER" id="PTHR18937">
    <property type="entry name" value="STRUCTURAL MAINTENANCE OF CHROMOSOMES SMC FAMILY MEMBER"/>
    <property type="match status" value="1"/>
</dbReference>
<keyword evidence="9" id="KW-0131">Cell cycle</keyword>
<evidence type="ECO:0000256" key="4">
    <source>
        <dbReference type="ARBA" id="ARBA00022454"/>
    </source>
</evidence>
<dbReference type="GO" id="GO:0003677">
    <property type="term" value="F:DNA binding"/>
    <property type="evidence" value="ECO:0007669"/>
    <property type="project" value="TreeGrafter"/>
</dbReference>
<evidence type="ECO:0000313" key="14">
    <source>
        <dbReference type="EMBL" id="KAK5583557.1"/>
    </source>
</evidence>
<dbReference type="Pfam" id="PF06470">
    <property type="entry name" value="SMC_hinge"/>
    <property type="match status" value="1"/>
</dbReference>
<evidence type="ECO:0000259" key="13">
    <source>
        <dbReference type="SMART" id="SM00968"/>
    </source>
</evidence>
<comment type="subcellular location">
    <subcellularLocation>
        <location evidence="2">Chromosome</location>
    </subcellularLocation>
    <subcellularLocation>
        <location evidence="1 10">Nucleus</location>
    </subcellularLocation>
</comment>
<dbReference type="GO" id="GO:0005634">
    <property type="term" value="C:nucleus"/>
    <property type="evidence" value="ECO:0007669"/>
    <property type="project" value="UniProtKB-SubCell"/>
</dbReference>
<dbReference type="SMART" id="SM00968">
    <property type="entry name" value="SMC_hinge"/>
    <property type="match status" value="1"/>
</dbReference>
<keyword evidence="15" id="KW-1185">Reference proteome</keyword>
<dbReference type="InterPro" id="IPR010935">
    <property type="entry name" value="SMC_hinge"/>
</dbReference>
<dbReference type="GO" id="GO:0051301">
    <property type="term" value="P:cell division"/>
    <property type="evidence" value="ECO:0007669"/>
    <property type="project" value="UniProtKB-KW"/>
</dbReference>
<dbReference type="GO" id="GO:0016887">
    <property type="term" value="F:ATP hydrolysis activity"/>
    <property type="evidence" value="ECO:0007669"/>
    <property type="project" value="InterPro"/>
</dbReference>
<sequence length="1357" mass="157123">MGISILEIQNFKSYKGNHLIGPFKDFSCVIGPNGSGKSNIMDAIIFVLGHNSAQIRSTKLNELVNTHIATDKNNNEGDQSTYVAINFNHQGSNYRFSRKIIGNGSQYFFEQTQVSAEQYQKHLKDIGIDINTKNFFVFQGDVENIATQNPKQVSAFIEEVSGSRQLKQEYDRLLSEKSKCEDDVFTSYAKRKTIAFEKEQYKEQWTEVKEYQTMQDKVDSLKRDQQLAKLYQTTKEMRKEQKLLDDSKQQVQSIQSDEMKPLEQQYTQTSKNQASLHKEVVQLEDDISRLIKTKKKKGTDQYSAEEEIKYITEKIKKTKLILTKAENSRTKQIQEIDQLRNELTQFTEQLEKLDDEKEVAETGLSIKMDHQQIEEYNKLKFESGKETSSLKIKLDQLVREQRIEQDQQQQLTYRLEEFETMKKKFQETQEKFQTQKDFEQSNFQDLQQRLDELEKELQQSTTRFAETQKRQQQLNNDLERIQYSLSDLKSLKSENQRDRQFNQTVETLKSIFPGVKGKLMDLCEPSQRKYSTALTLTMGKLMDAIIVDTEETLIGCVRYLKEQLLGVATFISLDRLQMVKPINQQLRQIGGTAKLLFDCLKIQKGIEDAVLYALGNTVVCESMAEAKLLAFGGKERLKVITIQGIRITKSGLMSGGGLSSIKSKSSQWDNKRVEELKKQRDAILAELSDVIQLNEIFNQRQQLTSQVHQTKSDYSLSKSKIELLSDRLKKNQQELETNEKVINQTITPELSTLSDALKRRKSQIDQLQTEVNSIEEKYFSAFSKKFGVDNIREYEDNRLAKIQENIQKRLTLTESISVIQSRLDYEQGREIDNEIKQLSEELNANEKILGEELEHKKENDEKEKQFKESLLELQQQHTEKKSQLEKMNTTIKDLKKQLSTFNNQITDIEKLGFRHDFNITKLRGNYHQILVETRNEDIRLPILEFKGKEIDQGNENKSEGETDAEATKGNKKQKSKESEGEVDESAVSEGEGLSKKPKKPITKKKRSSTKRKREKDTNGEDNQQDDQDDEDDDDDIFNESDVEENEKPNLLQDIIKDITQTMEQDDILDIYQDEASIKFNYSTLKKRVFVDQKTYEEFLRKLTIDIETIGKDMKRVMPNYKAYEHLVDVSDKLKKVRRELNQARDNAKNKIDSFNRIRDQRKQLFMRAFKRIAKNLTSIYSELTRELEPPYHRGSAHLALEDTENPFNSGVRFTVIPPNKRFQEMDQLSGGEKSVAALAFLFSTHGLKSTPFMILDEIDAAFDSVNVLKLVRYVRHKASKDLQFLVISLKEQFFVHSDLLVGVCREPDSQSKSFHLLLEEFPESDEAKKALISKGEDETDEDGKTSATSGSSESEND</sequence>
<evidence type="ECO:0000256" key="9">
    <source>
        <dbReference type="ARBA" id="ARBA00023306"/>
    </source>
</evidence>
<name>A0AAN7U7A5_9MYCE</name>
<gene>
    <name evidence="14" type="ORF">RB653_005154</name>
</gene>
<feature type="coiled-coil region" evidence="11">
    <location>
        <begin position="322"/>
        <end position="363"/>
    </location>
</feature>
<feature type="compositionally biased region" description="Basic and acidic residues" evidence="12">
    <location>
        <begin position="951"/>
        <end position="968"/>
    </location>
</feature>
<keyword evidence="4" id="KW-0158">Chromosome</keyword>
<dbReference type="InterPro" id="IPR027417">
    <property type="entry name" value="P-loop_NTPase"/>
</dbReference>
<evidence type="ECO:0000256" key="10">
    <source>
        <dbReference type="PIRNR" id="PIRNR005719"/>
    </source>
</evidence>
<feature type="coiled-coil region" evidence="11">
    <location>
        <begin position="415"/>
        <end position="477"/>
    </location>
</feature>
<evidence type="ECO:0000313" key="15">
    <source>
        <dbReference type="Proteomes" id="UP001344447"/>
    </source>
</evidence>
<dbReference type="PIRSF" id="PIRSF005719">
    <property type="entry name" value="SMC"/>
    <property type="match status" value="1"/>
</dbReference>
<dbReference type="Gene3D" id="1.20.1060.20">
    <property type="match status" value="1"/>
</dbReference>
<comment type="similarity">
    <text evidence="3">Belongs to the SMC family. SMC1 subfamily.</text>
</comment>
<feature type="compositionally biased region" description="Basic residues" evidence="12">
    <location>
        <begin position="995"/>
        <end position="1013"/>
    </location>
</feature>
<keyword evidence="7 11" id="KW-0175">Coiled coil</keyword>
<evidence type="ECO:0000256" key="11">
    <source>
        <dbReference type="SAM" id="Coils"/>
    </source>
</evidence>
<dbReference type="Pfam" id="PF02463">
    <property type="entry name" value="SMC_N"/>
    <property type="match status" value="1"/>
</dbReference>
<dbReference type="Proteomes" id="UP001344447">
    <property type="component" value="Unassembled WGS sequence"/>
</dbReference>
<accession>A0AAN7U7A5</accession>
<dbReference type="InterPro" id="IPR036277">
    <property type="entry name" value="SMC_hinge_sf"/>
</dbReference>
<feature type="compositionally biased region" description="Acidic residues" evidence="12">
    <location>
        <begin position="1022"/>
        <end position="1044"/>
    </location>
</feature>
<feature type="compositionally biased region" description="Polar residues" evidence="12">
    <location>
        <begin position="1345"/>
        <end position="1357"/>
    </location>
</feature>
<dbReference type="GO" id="GO:0008278">
    <property type="term" value="C:cohesin complex"/>
    <property type="evidence" value="ECO:0007669"/>
    <property type="project" value="InterPro"/>
</dbReference>
<evidence type="ECO:0000256" key="12">
    <source>
        <dbReference type="SAM" id="MobiDB-lite"/>
    </source>
</evidence>
<dbReference type="Gene3D" id="3.40.50.300">
    <property type="entry name" value="P-loop containing nucleotide triphosphate hydrolases"/>
    <property type="match status" value="2"/>
</dbReference>
<dbReference type="GO" id="GO:0005524">
    <property type="term" value="F:ATP binding"/>
    <property type="evidence" value="ECO:0007669"/>
    <property type="project" value="InterPro"/>
</dbReference>
<dbReference type="SUPFAM" id="SSF75553">
    <property type="entry name" value="Smc hinge domain"/>
    <property type="match status" value="1"/>
</dbReference>
<evidence type="ECO:0000256" key="3">
    <source>
        <dbReference type="ARBA" id="ARBA00005597"/>
    </source>
</evidence>
<dbReference type="Gene3D" id="3.30.70.1620">
    <property type="match status" value="1"/>
</dbReference>
<keyword evidence="6" id="KW-0498">Mitosis</keyword>
<dbReference type="InterPro" id="IPR024704">
    <property type="entry name" value="SMC"/>
</dbReference>
<dbReference type="CDD" id="cd03275">
    <property type="entry name" value="ABC_SMC1_euk"/>
    <property type="match status" value="1"/>
</dbReference>
<evidence type="ECO:0000256" key="2">
    <source>
        <dbReference type="ARBA" id="ARBA00004286"/>
    </source>
</evidence>